<sequence>MKTVHKFSNVNINGNVIDIEIRYIYVIYALYINNRIKKVYLCEKCYELDNRIKKCRFHFSINKHSCSIILTIYNESYLPYEEIPKIGDCPTRRRFS</sequence>
<protein>
    <submittedName>
        <fullName evidence="1">Uncharacterized protein</fullName>
    </submittedName>
</protein>
<dbReference type="Proteomes" id="UP000617979">
    <property type="component" value="Unassembled WGS sequence"/>
</dbReference>
<proteinExistence type="predicted"/>
<name>A0ABQ1GIT5_9BACL</name>
<keyword evidence="2" id="KW-1185">Reference proteome</keyword>
<reference evidence="2" key="1">
    <citation type="journal article" date="2019" name="Int. J. Syst. Evol. Microbiol.">
        <title>The Global Catalogue of Microorganisms (GCM) 10K type strain sequencing project: providing services to taxonomists for standard genome sequencing and annotation.</title>
        <authorList>
            <consortium name="The Broad Institute Genomics Platform"/>
            <consortium name="The Broad Institute Genome Sequencing Center for Infectious Disease"/>
            <person name="Wu L."/>
            <person name="Ma J."/>
        </authorList>
    </citation>
    <scope>NUCLEOTIDE SEQUENCE [LARGE SCALE GENOMIC DNA]</scope>
    <source>
        <strain evidence="2">CGMCC 1.12404</strain>
    </source>
</reference>
<dbReference type="EMBL" id="BMEX01000005">
    <property type="protein sequence ID" value="GGA44639.1"/>
    <property type="molecule type" value="Genomic_DNA"/>
</dbReference>
<accession>A0ABQ1GIT5</accession>
<evidence type="ECO:0000313" key="1">
    <source>
        <dbReference type="EMBL" id="GGA44639.1"/>
    </source>
</evidence>
<organism evidence="1 2">
    <name type="scientific">Kroppenstedtia guangzhouensis</name>
    <dbReference type="NCBI Taxonomy" id="1274356"/>
    <lineage>
        <taxon>Bacteria</taxon>
        <taxon>Bacillati</taxon>
        <taxon>Bacillota</taxon>
        <taxon>Bacilli</taxon>
        <taxon>Bacillales</taxon>
        <taxon>Thermoactinomycetaceae</taxon>
        <taxon>Kroppenstedtia</taxon>
    </lineage>
</organism>
<gene>
    <name evidence="1" type="ORF">GCM10007416_17130</name>
</gene>
<evidence type="ECO:0000313" key="2">
    <source>
        <dbReference type="Proteomes" id="UP000617979"/>
    </source>
</evidence>
<comment type="caution">
    <text evidence="1">The sequence shown here is derived from an EMBL/GenBank/DDBJ whole genome shotgun (WGS) entry which is preliminary data.</text>
</comment>